<keyword evidence="3" id="KW-1185">Reference proteome</keyword>
<feature type="transmembrane region" description="Helical" evidence="1">
    <location>
        <begin position="39"/>
        <end position="55"/>
    </location>
</feature>
<evidence type="ECO:0000313" key="2">
    <source>
        <dbReference type="EMBL" id="NEY71588.1"/>
    </source>
</evidence>
<keyword evidence="1" id="KW-1133">Transmembrane helix</keyword>
<dbReference type="EMBL" id="JAAIWM010000002">
    <property type="protein sequence ID" value="NEY71588.1"/>
    <property type="molecule type" value="Genomic_DNA"/>
</dbReference>
<comment type="caution">
    <text evidence="2">The sequence shown here is derived from an EMBL/GenBank/DDBJ whole genome shotgun (WGS) entry which is preliminary data.</text>
</comment>
<dbReference type="Pfam" id="PF14038">
    <property type="entry name" value="YqzE"/>
    <property type="match status" value="1"/>
</dbReference>
<keyword evidence="1" id="KW-0472">Membrane</keyword>
<organism evidence="2 3">
    <name type="scientific">Bacillus mesophilus</name>
    <dbReference type="NCBI Taxonomy" id="1808955"/>
    <lineage>
        <taxon>Bacteria</taxon>
        <taxon>Bacillati</taxon>
        <taxon>Bacillota</taxon>
        <taxon>Bacilli</taxon>
        <taxon>Bacillales</taxon>
        <taxon>Bacillaceae</taxon>
        <taxon>Bacillus</taxon>
    </lineage>
</organism>
<keyword evidence="1" id="KW-0812">Transmembrane</keyword>
<dbReference type="AlphaFoldDB" id="A0A6M0Q977"/>
<dbReference type="InterPro" id="IPR025622">
    <property type="entry name" value="YqzE"/>
</dbReference>
<dbReference type="RefSeq" id="WP_163179028.1">
    <property type="nucleotide sequence ID" value="NZ_JAAIWM010000002.1"/>
</dbReference>
<accession>A0A6M0Q977</accession>
<protein>
    <submittedName>
        <fullName evidence="2">YqzE family protein</fullName>
    </submittedName>
</protein>
<gene>
    <name evidence="2" type="ORF">G4D63_07495</name>
</gene>
<name>A0A6M0Q977_9BACI</name>
<reference evidence="2 3" key="1">
    <citation type="submission" date="2020-02" db="EMBL/GenBank/DDBJ databases">
        <title>Bacillus aquiflavi sp. nov., isolated from yellow water of strong flavor Chinese baijiu in Yibin region of China.</title>
        <authorList>
            <person name="Xie J."/>
        </authorList>
    </citation>
    <scope>NUCLEOTIDE SEQUENCE [LARGE SCALE GENOMIC DNA]</scope>
    <source>
        <strain evidence="2 3">SA4</strain>
    </source>
</reference>
<sequence length="64" mass="7836">MTLNDFIKYLTQQFVTYLDKPKQQRIQTKQDRKSTQPPLLSRWFGIVPLGFMLYMKKEKKQRKK</sequence>
<dbReference type="Proteomes" id="UP000481043">
    <property type="component" value="Unassembled WGS sequence"/>
</dbReference>
<evidence type="ECO:0000313" key="3">
    <source>
        <dbReference type="Proteomes" id="UP000481043"/>
    </source>
</evidence>
<proteinExistence type="predicted"/>
<evidence type="ECO:0000256" key="1">
    <source>
        <dbReference type="SAM" id="Phobius"/>
    </source>
</evidence>